<evidence type="ECO:0000259" key="2">
    <source>
        <dbReference type="SMART" id="SM00912"/>
    </source>
</evidence>
<dbReference type="InterPro" id="IPR012334">
    <property type="entry name" value="Pectin_lyas_fold"/>
</dbReference>
<dbReference type="RefSeq" id="WP_111228908.1">
    <property type="nucleotide sequence ID" value="NZ_NBIU01000001.1"/>
</dbReference>
<dbReference type="InterPro" id="IPR008638">
    <property type="entry name" value="FhaB/CdiA-like_TPS"/>
</dbReference>
<dbReference type="EMBL" id="NBIU01000001">
    <property type="protein sequence ID" value="PZT49158.1"/>
    <property type="molecule type" value="Genomic_DNA"/>
</dbReference>
<reference evidence="3 4" key="1">
    <citation type="submission" date="2017-03" db="EMBL/GenBank/DDBJ databases">
        <title>Genomic and clinical evidence uncovers the enterohepatic species Helicobacter valdiviensis as a potential human intestinal pathogen.</title>
        <authorList>
            <person name="Fresia P."/>
            <person name="Jara R."/>
            <person name="Sierra R."/>
            <person name="Ferres I."/>
            <person name="Greif G."/>
            <person name="Iraola G."/>
            <person name="Collado L."/>
        </authorList>
    </citation>
    <scope>NUCLEOTIDE SEQUENCE [LARGE SCALE GENOMIC DNA]</scope>
    <source>
        <strain evidence="3 4">WBE14</strain>
    </source>
</reference>
<comment type="caution">
    <text evidence="3">The sequence shown here is derived from an EMBL/GenBank/DDBJ whole genome shotgun (WGS) entry which is preliminary data.</text>
</comment>
<evidence type="ECO:0000313" key="3">
    <source>
        <dbReference type="EMBL" id="PZT49158.1"/>
    </source>
</evidence>
<dbReference type="SMART" id="SM00912">
    <property type="entry name" value="Haemagg_act"/>
    <property type="match status" value="1"/>
</dbReference>
<dbReference type="OrthoDB" id="468094at2"/>
<dbReference type="Pfam" id="PF05860">
    <property type="entry name" value="TPS"/>
    <property type="match status" value="1"/>
</dbReference>
<feature type="domain" description="Filamentous haemagglutinin FhaB/tRNA nuclease CdiA-like TPS" evidence="2">
    <location>
        <begin position="30"/>
        <end position="146"/>
    </location>
</feature>
<name>A0A2W6N0B4_9HELI</name>
<dbReference type="AlphaFoldDB" id="A0A2W6N0B4"/>
<feature type="chain" id="PRO_5016098139" description="Filamentous haemagglutinin FhaB/tRNA nuclease CdiA-like TPS domain-containing protein" evidence="1">
    <location>
        <begin position="27"/>
        <end position="640"/>
    </location>
</feature>
<protein>
    <recommendedName>
        <fullName evidence="2">Filamentous haemagglutinin FhaB/tRNA nuclease CdiA-like TPS domain-containing protein</fullName>
    </recommendedName>
</protein>
<evidence type="ECO:0000313" key="4">
    <source>
        <dbReference type="Proteomes" id="UP000249746"/>
    </source>
</evidence>
<dbReference type="InterPro" id="IPR011050">
    <property type="entry name" value="Pectin_lyase_fold/virulence"/>
</dbReference>
<keyword evidence="1" id="KW-0732">Signal</keyword>
<keyword evidence="4" id="KW-1185">Reference proteome</keyword>
<sequence length="640" mass="68906">MSKNSYKHKLCVSVVLSFLMSNQVMATIAGNTLPNGGKFVSGSTGNISTCKAGGACMSISGNGKNSVIAWSGGFNIGRDAQVHFKGNSYNYLNLDYSKNPSILAGKLEGGNNNIFIVNPSGVLITENGSVNANRFVASSNSITESLMKKFKTEGASFSPVFQANKGNVINMGKINANEVLMVGSSVINKGEILSLSGKAKKVTFRGEKLDIFATNIHTQNLEAEAKTSGKFETSLNAYLNTKVDFIGNFYKIATIGNVGEWGKFANTYNTTTTLDIFNEFALLNNLDFAQGGFVAISKDFDKTFDGRGYALQNITISGVEAENFGIFASATNSIFKNLNLENIVFKDIKGINVGALVGYAKESEFHNIALSNIYIANTNNAVADIVNVGGLAGQIEESQASSINLKNINVDNQNNNVNSWETNAGGLAGNINGGKYTNLFLEDITINNQADDYVYSGGFAGYISDGEFRKIVLHNIKSIQTIGNSHIATGGFVGYLLNVENLIMQNIILNNIGPILAKGDKNEVSAGGFFGEFASWTDANKIENIVLNNIQSIEAKGDKKDASAGGFAGLVAEDSILNLENIYLYFNDNVILKSSYRAGKVVGDYKKSLQLILRISILPIKEEGKWIKQSLINPYLENIL</sequence>
<proteinExistence type="predicted"/>
<dbReference type="Proteomes" id="UP000249746">
    <property type="component" value="Unassembled WGS sequence"/>
</dbReference>
<dbReference type="SUPFAM" id="SSF51126">
    <property type="entry name" value="Pectin lyase-like"/>
    <property type="match status" value="1"/>
</dbReference>
<dbReference type="NCBIfam" id="TIGR01901">
    <property type="entry name" value="adhes_NPXG"/>
    <property type="match status" value="1"/>
</dbReference>
<accession>A0A2W6N0B4</accession>
<gene>
    <name evidence="3" type="ORF">B6S12_00770</name>
</gene>
<evidence type="ECO:0000256" key="1">
    <source>
        <dbReference type="SAM" id="SignalP"/>
    </source>
</evidence>
<feature type="signal peptide" evidence="1">
    <location>
        <begin position="1"/>
        <end position="26"/>
    </location>
</feature>
<organism evidence="3 4">
    <name type="scientific">Helicobacter valdiviensis</name>
    <dbReference type="NCBI Taxonomy" id="1458358"/>
    <lineage>
        <taxon>Bacteria</taxon>
        <taxon>Pseudomonadati</taxon>
        <taxon>Campylobacterota</taxon>
        <taxon>Epsilonproteobacteria</taxon>
        <taxon>Campylobacterales</taxon>
        <taxon>Helicobacteraceae</taxon>
        <taxon>Helicobacter</taxon>
    </lineage>
</organism>
<dbReference type="Gene3D" id="2.160.20.10">
    <property type="entry name" value="Single-stranded right-handed beta-helix, Pectin lyase-like"/>
    <property type="match status" value="1"/>
</dbReference>